<comment type="caution">
    <text evidence="2">The sequence shown here is derived from an EMBL/GenBank/DDBJ whole genome shotgun (WGS) entry which is preliminary data.</text>
</comment>
<protein>
    <recommendedName>
        <fullName evidence="1">BTB domain-containing protein</fullName>
    </recommendedName>
</protein>
<dbReference type="SUPFAM" id="SSF54695">
    <property type="entry name" value="POZ domain"/>
    <property type="match status" value="1"/>
</dbReference>
<evidence type="ECO:0000313" key="3">
    <source>
        <dbReference type="Proteomes" id="UP001627154"/>
    </source>
</evidence>
<dbReference type="PROSITE" id="PS50097">
    <property type="entry name" value="BTB"/>
    <property type="match status" value="1"/>
</dbReference>
<reference evidence="2 3" key="1">
    <citation type="journal article" date="2024" name="bioRxiv">
        <title>A reference genome for Trichogramma kaykai: A tiny desert-dwelling parasitoid wasp with competing sex-ratio distorters.</title>
        <authorList>
            <person name="Culotta J."/>
            <person name="Lindsey A.R."/>
        </authorList>
    </citation>
    <scope>NUCLEOTIDE SEQUENCE [LARGE SCALE GENOMIC DNA]</scope>
    <source>
        <strain evidence="2 3">KSX58</strain>
    </source>
</reference>
<proteinExistence type="predicted"/>
<dbReference type="Gene3D" id="3.30.710.10">
    <property type="entry name" value="Potassium Channel Kv1.1, Chain A"/>
    <property type="match status" value="1"/>
</dbReference>
<dbReference type="SMART" id="SM00225">
    <property type="entry name" value="BTB"/>
    <property type="match status" value="1"/>
</dbReference>
<organism evidence="2 3">
    <name type="scientific">Trichogramma kaykai</name>
    <dbReference type="NCBI Taxonomy" id="54128"/>
    <lineage>
        <taxon>Eukaryota</taxon>
        <taxon>Metazoa</taxon>
        <taxon>Ecdysozoa</taxon>
        <taxon>Arthropoda</taxon>
        <taxon>Hexapoda</taxon>
        <taxon>Insecta</taxon>
        <taxon>Pterygota</taxon>
        <taxon>Neoptera</taxon>
        <taxon>Endopterygota</taxon>
        <taxon>Hymenoptera</taxon>
        <taxon>Apocrita</taxon>
        <taxon>Proctotrupomorpha</taxon>
        <taxon>Chalcidoidea</taxon>
        <taxon>Trichogrammatidae</taxon>
        <taxon>Trichogramma</taxon>
    </lineage>
</organism>
<gene>
    <name evidence="2" type="ORF">TKK_007417</name>
</gene>
<dbReference type="AlphaFoldDB" id="A0ABD2X1L0"/>
<dbReference type="CDD" id="cd18186">
    <property type="entry name" value="BTB_POZ_ZBTB_KLHL-like"/>
    <property type="match status" value="1"/>
</dbReference>
<keyword evidence="3" id="KW-1185">Reference proteome</keyword>
<dbReference type="PANTHER" id="PTHR24413">
    <property type="entry name" value="SPECKLE-TYPE POZ PROTEIN"/>
    <property type="match status" value="1"/>
</dbReference>
<dbReference type="InterPro" id="IPR000210">
    <property type="entry name" value="BTB/POZ_dom"/>
</dbReference>
<sequence>MSEVIECFKANILNVSDLSYGCIEFSLKCSLQQKPKESIKLECELSEILFSCKQLFYTSFRLIDLGKLKLTFDNYIHEIQANTTQKYAYKIDVRALVSDNRETFHVNFPRVFQETRITKILNFKSQGLVLPDSSELEISHVCFNIHRLRLDEPEKNDKLLVYTNFCELSYKSLSCDLISLTVGDQNFSVHRETLCSSSDVFAAMFNHEMQENNTKIIKIEDFKADVIEEMIKFMYTNEITETIEHPQDLYAVAHKYQMENLKAKCLEYLIFNLNFSNATNLYRFAKLYDIEYLMTTLNLFFNKYMKNMVDEETYRNHLSETIILENIVDILLLCTLYEKLEDVQKSAFNFVKNNISEVLALPNIINLFKDHPKFTLDLFKFIHPKN</sequence>
<name>A0ABD2X1L0_9HYME</name>
<dbReference type="Proteomes" id="UP001627154">
    <property type="component" value="Unassembled WGS sequence"/>
</dbReference>
<dbReference type="InterPro" id="IPR011333">
    <property type="entry name" value="SKP1/BTB/POZ_sf"/>
</dbReference>
<dbReference type="Pfam" id="PF00651">
    <property type="entry name" value="BTB"/>
    <property type="match status" value="1"/>
</dbReference>
<evidence type="ECO:0000313" key="2">
    <source>
        <dbReference type="EMBL" id="KAL3399216.1"/>
    </source>
</evidence>
<accession>A0ABD2X1L0</accession>
<evidence type="ECO:0000259" key="1">
    <source>
        <dbReference type="PROSITE" id="PS50097"/>
    </source>
</evidence>
<feature type="domain" description="BTB" evidence="1">
    <location>
        <begin position="176"/>
        <end position="243"/>
    </location>
</feature>
<dbReference type="EMBL" id="JBJJXI010000058">
    <property type="protein sequence ID" value="KAL3399216.1"/>
    <property type="molecule type" value="Genomic_DNA"/>
</dbReference>